<dbReference type="Gene3D" id="3.40.50.980">
    <property type="match status" value="2"/>
</dbReference>
<name>A0A412B0A6_9FIRM</name>
<dbReference type="GO" id="GO:0005737">
    <property type="term" value="C:cytoplasm"/>
    <property type="evidence" value="ECO:0007669"/>
    <property type="project" value="TreeGrafter"/>
</dbReference>
<dbReference type="Gene3D" id="3.30.559.30">
    <property type="entry name" value="Nonribosomal peptide synthetase, condensation domain"/>
    <property type="match status" value="2"/>
</dbReference>
<dbReference type="GO" id="GO:0043041">
    <property type="term" value="P:amino acid activation for nonribosomal peptide biosynthetic process"/>
    <property type="evidence" value="ECO:0007669"/>
    <property type="project" value="TreeGrafter"/>
</dbReference>
<dbReference type="Gene3D" id="3.40.50.720">
    <property type="entry name" value="NAD(P)-binding Rossmann-like Domain"/>
    <property type="match status" value="1"/>
</dbReference>
<dbReference type="PANTHER" id="PTHR45527:SF1">
    <property type="entry name" value="FATTY ACID SYNTHASE"/>
    <property type="match status" value="1"/>
</dbReference>
<dbReference type="InterPro" id="IPR045851">
    <property type="entry name" value="AMP-bd_C_sf"/>
</dbReference>
<dbReference type="SUPFAM" id="SSF51735">
    <property type="entry name" value="NAD(P)-binding Rossmann-fold domains"/>
    <property type="match status" value="1"/>
</dbReference>
<dbReference type="FunFam" id="3.30.300.30:FF:000015">
    <property type="entry name" value="Nonribosomal peptide synthase SidD"/>
    <property type="match status" value="1"/>
</dbReference>
<comment type="cofactor">
    <cofactor evidence="1">
        <name>pantetheine 4'-phosphate</name>
        <dbReference type="ChEBI" id="CHEBI:47942"/>
    </cofactor>
</comment>
<dbReference type="Pfam" id="PF00501">
    <property type="entry name" value="AMP-binding"/>
    <property type="match status" value="2"/>
</dbReference>
<dbReference type="Gene3D" id="3.30.559.10">
    <property type="entry name" value="Chloramphenicol acetyltransferase-like domain"/>
    <property type="match status" value="2"/>
</dbReference>
<dbReference type="GO" id="GO:0008610">
    <property type="term" value="P:lipid biosynthetic process"/>
    <property type="evidence" value="ECO:0007669"/>
    <property type="project" value="UniProtKB-ARBA"/>
</dbReference>
<feature type="domain" description="Carrier" evidence="6">
    <location>
        <begin position="1987"/>
        <end position="2061"/>
    </location>
</feature>
<keyword evidence="2" id="KW-0596">Phosphopantetheine</keyword>
<dbReference type="InterPro" id="IPR006162">
    <property type="entry name" value="Ppantetheine_attach_site"/>
</dbReference>
<dbReference type="PROSITE" id="PS50075">
    <property type="entry name" value="CARRIER"/>
    <property type="match status" value="2"/>
</dbReference>
<dbReference type="InterPro" id="IPR010071">
    <property type="entry name" value="AA_adenyl_dom"/>
</dbReference>
<evidence type="ECO:0000256" key="3">
    <source>
        <dbReference type="ARBA" id="ARBA00022553"/>
    </source>
</evidence>
<dbReference type="EMBL" id="QRTC01000005">
    <property type="protein sequence ID" value="RGQ43694.1"/>
    <property type="molecule type" value="Genomic_DNA"/>
</dbReference>
<dbReference type="InterPro" id="IPR025110">
    <property type="entry name" value="AMP-bd_C"/>
</dbReference>
<dbReference type="InterPro" id="IPR036291">
    <property type="entry name" value="NAD(P)-bd_dom_sf"/>
</dbReference>
<dbReference type="Gene3D" id="1.10.1200.10">
    <property type="entry name" value="ACP-like"/>
    <property type="match status" value="2"/>
</dbReference>
<dbReference type="SUPFAM" id="SSF52777">
    <property type="entry name" value="CoA-dependent acyltransferases"/>
    <property type="match status" value="4"/>
</dbReference>
<evidence type="ECO:0000259" key="6">
    <source>
        <dbReference type="PROSITE" id="PS50075"/>
    </source>
</evidence>
<dbReference type="CDD" id="cd19531">
    <property type="entry name" value="LCL_NRPS-like"/>
    <property type="match status" value="1"/>
</dbReference>
<keyword evidence="4" id="KW-0436">Ligase</keyword>
<comment type="caution">
    <text evidence="7">The sequence shown here is derived from an EMBL/GenBank/DDBJ whole genome shotgun (WGS) entry which is preliminary data.</text>
</comment>
<dbReference type="PANTHER" id="PTHR45527">
    <property type="entry name" value="NONRIBOSOMAL PEPTIDE SYNTHETASE"/>
    <property type="match status" value="1"/>
</dbReference>
<dbReference type="SUPFAM" id="SSF56801">
    <property type="entry name" value="Acetyl-CoA synthetase-like"/>
    <property type="match status" value="2"/>
</dbReference>
<dbReference type="Pfam" id="PF13193">
    <property type="entry name" value="AMP-binding_C"/>
    <property type="match status" value="1"/>
</dbReference>
<keyword evidence="3" id="KW-0597">Phosphoprotein</keyword>
<dbReference type="GO" id="GO:0017000">
    <property type="term" value="P:antibiotic biosynthetic process"/>
    <property type="evidence" value="ECO:0007669"/>
    <property type="project" value="UniProtKB-KW"/>
</dbReference>
<gene>
    <name evidence="7" type="ORF">DWY99_02585</name>
</gene>
<evidence type="ECO:0000256" key="1">
    <source>
        <dbReference type="ARBA" id="ARBA00001957"/>
    </source>
</evidence>
<dbReference type="Pfam" id="PF00668">
    <property type="entry name" value="Condensation"/>
    <property type="match status" value="2"/>
</dbReference>
<dbReference type="InterPro" id="IPR023213">
    <property type="entry name" value="CAT-like_dom_sf"/>
</dbReference>
<dbReference type="InterPro" id="IPR020845">
    <property type="entry name" value="AMP-binding_CS"/>
</dbReference>
<sequence>MPQSNGGEKTFPLSISQKNIWNVEQVHKGTSINNICSTIYIKGRIDMAAIQKTLNLVIEADQSLRTQIDLVDGTPVQFHAPYVPEQFPIFDFSLTNQEGITHWENAVTQEVMPLYRHPLYYFAIFKSGESNGGILMKTHHIITDGWSQALLGNRISETYLALLQGKESELEPLDSYLVHVNKEQEYLSSRACQRDRAYWEEKMAQFQEPCALKECKSAIVSPVGQRKTYQLSEVLNHAIGNFCTANRVAPFAVFYMALAIYLRRISGLEQLGIGVPIFNRINFKEKKITGMFVSTLPFLNHLDENWSLEEFTEHLNDEWFDLLRHQKYPFGDIMSLAKKKHPDLDHLFHLVLSYQNSRLFQTKDASAFFTGRWHYSGYQSEHLVIHLSSWESEHKYSVDYDYLTQIFSAEEIDCFHHYLIKILKEALDHPKKPIWQLSVLSGGEEEKVLFSFNQTAQPLMDQTISKKLFACVKEHPDRVALIFHGRRMSYRELYENARRYAYSIECACPGGGKIVAVSLEKGFSLVQAMLGAALSGNAWVIIPTALPKDRKKDILLDSSAALLISEKSLEPSVPLLAPGGIAGECPEDYQIRKAEGNDLAYLVYTSGSTGKPKGVEIEQRSLLNFAMGMAPLYGYGGVLSLCSVGFDVFVLESVVSLLNGRTVILASQEEQESPSALASLIRSYAVGVIAITPSRLKAYMNHPEFLRVLKQIESFICGGEHLSGELIQLLKLHSRGRIYNQYGPSEATIGVSYQLMNDSPVITIGTPMPNCRLYILDSHLQPLPIGVYGDLYVGGLCVGRGYHNAPELTEKSFLESPFEPGERIYRTGDVACWNQQGWLLLGGRKDSQIKLRGLRIEPQEIAMCLMAHPQVETAAVRVIGEGERRYLAAYYTSKTNVPEVDLISFAVTCLPDYMIPAYLTRIDEMPLSPSGKIDYSRLPDPVVSAGGERAKTDTQRRLLEIFQRVLNNREIDVQSDYFLAGGDSLNAMETLCQIEQEFGVTLKIVDLYAFRNVVRLEQRLKREGEPAEFSGAKAFVIPKAPRLSLYPLTPSQQSLYFQSQLDPTSLAYNMPGVFRFGKQPDISRLTFALKKLVRQEALFRTAFVMENGKIGQKVLEDVLFDVERLQAVTFEEAKRAFLRPFNLAAAPLFRAALWREDSGEQLLFIDMHHLVSDGISTPLLMKRLDALYRGQEPELPEISFQDYAYWLQNRDSKTVAGEEGYWKERMEGAGELLDLPVDKQRPKTFDYQGENVVFSLEEKTAALCAEFCKKEDYSPYMLFAAAFAVLLSKYTESADIIIGTPVSGRREQELWNVLGPFLNTLPLRLAPQKELTVRDFLQQVKNTVLAMLDNQDVSLEDILSLAHVKRSAGQAALYNVMFSYRPMEEEVFFLDGEPVSCTPLETGTAKMDLNLEAYKTKNGYSFRLEYATSLYYRDSMELLSRCFCAVVDELIKGQEKTLYELPAVSFRDRLELLERPNRMHTPYLKLCVDQAVDQMAELIPEAPAIRSHGVVTTYGELKKRSDALAGQLQRSGVRKGDFIGLSGRRDGDLVAGMLGILKAGCAYVPVLSSFPEARLRYMLEISGAKLLLCDPCTYPELPDELPCPKLVMTREETPFTPVEGRSVEDDIHILFTSGTTGQPKGAVLPHRAIMNLLTNVERMFETAQGDILCASGVIFDTFITETLLAFCMGKCAVMADEEEMMLPWRIAELIENNGVEIIQLTPSRLQMCLGTEAFVKILPRIKVLFSCGEVLTRQLLDSLKEAGAQKIFNLYGPTETAVYITGIDMTHRDKIVVGKAFTNCRLYVLDENLNPVMPMARGELYIGGECLSRGYVNRPDLTKEAYLPDPFFPGEIMYKSGDIVRLMPDRGVEFVGRRDLQVKLNGQRIELDEITGQIIQSGQVGEAAVIAVRKPDFSMELRAFVTPRSEESQVDLEKIKKYLRTQLPSYMVPSSFSVVTEIPKTATGKNDRRALARLETEAPSQKGQDKPEKLTVEQQVVKIWQEVLDRKQLDLDASFFDQGGTSLAALTVLSRYFQLNWSMTLAQFYEHAAIREQIAILKDAALEQTEKAREVFGQTALTREKAPLEAPDGRQGFNPPNVLNVQNQTAESWFPEAKDSILVTGATGFLGAHLVKELLDAGERSLLCLVRGGSQERLWETLSGYFGVGWVEDCKNRVKVFGGDITQDRLGLSPDAYQGLNRCVKQVVHAAADVRHYAAGEESLRTNVRGTENVIAFAAAANAKLIHISTASVSGEYLVNAPDRCAVFSEDDFDIGQNWQENIYVKGKFLAEQKVRKEIEAGLDAKIFRVGRLVGRSTDGVFQKNPETNAFYRLLQGLLKLDAIPALVMNEPVELTAVDLCAKGVVALRNGVRTVYHLFNPNTIPLRELLRNLNHVAQPIGDLQFEQLLKQYSAGAEQEFASSLETWNQKKIHGQKIYPTAEFTVQELSGHGIVWSYPNAAVLLRAFL</sequence>
<dbReference type="Gene3D" id="3.30.300.30">
    <property type="match status" value="2"/>
</dbReference>
<dbReference type="Proteomes" id="UP000284751">
    <property type="component" value="Unassembled WGS sequence"/>
</dbReference>
<dbReference type="GO" id="GO:0016874">
    <property type="term" value="F:ligase activity"/>
    <property type="evidence" value="ECO:0007669"/>
    <property type="project" value="UniProtKB-KW"/>
</dbReference>
<dbReference type="Gene3D" id="3.40.50.12780">
    <property type="entry name" value="N-terminal domain of ligase-like"/>
    <property type="match status" value="1"/>
</dbReference>
<dbReference type="NCBIfam" id="NF003417">
    <property type="entry name" value="PRK04813.1"/>
    <property type="match status" value="2"/>
</dbReference>
<evidence type="ECO:0000256" key="4">
    <source>
        <dbReference type="ARBA" id="ARBA00022598"/>
    </source>
</evidence>
<dbReference type="PROSITE" id="PS00455">
    <property type="entry name" value="AMP_BINDING"/>
    <property type="match status" value="2"/>
</dbReference>
<dbReference type="Gene3D" id="2.30.38.10">
    <property type="entry name" value="Luciferase, Domain 3"/>
    <property type="match status" value="1"/>
</dbReference>
<dbReference type="GO" id="GO:0031177">
    <property type="term" value="F:phosphopantetheine binding"/>
    <property type="evidence" value="ECO:0007669"/>
    <property type="project" value="TreeGrafter"/>
</dbReference>
<dbReference type="GO" id="GO:0044550">
    <property type="term" value="P:secondary metabolite biosynthetic process"/>
    <property type="evidence" value="ECO:0007669"/>
    <property type="project" value="TreeGrafter"/>
</dbReference>
<accession>A0A412B0A6</accession>
<dbReference type="InterPro" id="IPR013120">
    <property type="entry name" value="FAR_NAD-bd"/>
</dbReference>
<dbReference type="CDD" id="cd05930">
    <property type="entry name" value="A_NRPS"/>
    <property type="match status" value="2"/>
</dbReference>
<dbReference type="InterPro" id="IPR042099">
    <property type="entry name" value="ANL_N_sf"/>
</dbReference>
<protein>
    <submittedName>
        <fullName evidence="7">Amino acid adenylation domain-containing protein</fullName>
    </submittedName>
</protein>
<keyword evidence="5" id="KW-0045">Antibiotic biosynthesis</keyword>
<organism evidence="7 8">
    <name type="scientific">[Clostridium] leptum</name>
    <dbReference type="NCBI Taxonomy" id="1535"/>
    <lineage>
        <taxon>Bacteria</taxon>
        <taxon>Bacillati</taxon>
        <taxon>Bacillota</taxon>
        <taxon>Clostridia</taxon>
        <taxon>Eubacteriales</taxon>
        <taxon>Oscillospiraceae</taxon>
        <taxon>Oscillospiraceae incertae sedis</taxon>
    </lineage>
</organism>
<dbReference type="InterPro" id="IPR009081">
    <property type="entry name" value="PP-bd_ACP"/>
</dbReference>
<dbReference type="InterPro" id="IPR000873">
    <property type="entry name" value="AMP-dep_synth/lig_dom"/>
</dbReference>
<evidence type="ECO:0000313" key="8">
    <source>
        <dbReference type="Proteomes" id="UP000284751"/>
    </source>
</evidence>
<dbReference type="Pfam" id="PF07993">
    <property type="entry name" value="NAD_binding_4"/>
    <property type="match status" value="1"/>
</dbReference>
<dbReference type="InterPro" id="IPR001242">
    <property type="entry name" value="Condensation_dom"/>
</dbReference>
<reference evidence="7 8" key="1">
    <citation type="submission" date="2018-08" db="EMBL/GenBank/DDBJ databases">
        <title>A genome reference for cultivated species of the human gut microbiota.</title>
        <authorList>
            <person name="Zou Y."/>
            <person name="Xue W."/>
            <person name="Luo G."/>
        </authorList>
    </citation>
    <scope>NUCLEOTIDE SEQUENCE [LARGE SCALE GENOMIC DNA]</scope>
    <source>
        <strain evidence="7 8">AF28-26</strain>
    </source>
</reference>
<evidence type="ECO:0000256" key="2">
    <source>
        <dbReference type="ARBA" id="ARBA00022450"/>
    </source>
</evidence>
<feature type="domain" description="Carrier" evidence="6">
    <location>
        <begin position="949"/>
        <end position="1024"/>
    </location>
</feature>
<dbReference type="InterPro" id="IPR036736">
    <property type="entry name" value="ACP-like_sf"/>
</dbReference>
<evidence type="ECO:0000256" key="5">
    <source>
        <dbReference type="ARBA" id="ARBA00023194"/>
    </source>
</evidence>
<dbReference type="NCBIfam" id="TIGR01733">
    <property type="entry name" value="AA-adenyl-dom"/>
    <property type="match status" value="2"/>
</dbReference>
<proteinExistence type="predicted"/>
<dbReference type="Pfam" id="PF00550">
    <property type="entry name" value="PP-binding"/>
    <property type="match status" value="2"/>
</dbReference>
<dbReference type="SUPFAM" id="SSF47336">
    <property type="entry name" value="ACP-like"/>
    <property type="match status" value="2"/>
</dbReference>
<evidence type="ECO:0000313" key="7">
    <source>
        <dbReference type="EMBL" id="RGQ43694.1"/>
    </source>
</evidence>
<dbReference type="PROSITE" id="PS00012">
    <property type="entry name" value="PHOSPHOPANTETHEINE"/>
    <property type="match status" value="1"/>
</dbReference>